<evidence type="ECO:0000259" key="11">
    <source>
        <dbReference type="PROSITE" id="PS50011"/>
    </source>
</evidence>
<keyword evidence="4" id="KW-0547">Nucleotide-binding</keyword>
<evidence type="ECO:0000256" key="10">
    <source>
        <dbReference type="SAM" id="MobiDB-lite"/>
    </source>
</evidence>
<feature type="coiled-coil region" evidence="9">
    <location>
        <begin position="184"/>
        <end position="225"/>
    </location>
</feature>
<evidence type="ECO:0000256" key="4">
    <source>
        <dbReference type="ARBA" id="ARBA00022741"/>
    </source>
</evidence>
<evidence type="ECO:0000313" key="12">
    <source>
        <dbReference type="EMBL" id="KAA6387216.1"/>
    </source>
</evidence>
<feature type="region of interest" description="Disordered" evidence="10">
    <location>
        <begin position="228"/>
        <end position="264"/>
    </location>
</feature>
<comment type="caution">
    <text evidence="12">The sequence shown here is derived from an EMBL/GenBank/DDBJ whole genome shotgun (WGS) entry which is preliminary data.</text>
</comment>
<organism evidence="12 13">
    <name type="scientific">Streblomastix strix</name>
    <dbReference type="NCBI Taxonomy" id="222440"/>
    <lineage>
        <taxon>Eukaryota</taxon>
        <taxon>Metamonada</taxon>
        <taxon>Preaxostyla</taxon>
        <taxon>Oxymonadida</taxon>
        <taxon>Streblomastigidae</taxon>
        <taxon>Streblomastix</taxon>
    </lineage>
</organism>
<keyword evidence="6" id="KW-0067">ATP-binding</keyword>
<accession>A0A5J4VYD9</accession>
<keyword evidence="9" id="KW-0175">Coiled coil</keyword>
<sequence length="644" mass="73752">LVIGYCSGGDLTNTISDLQKIPEKDRMIRVWEIFGQTTRSLNHLHSRGIMHRDLKPENIFMNEDGSVRLGDFGLSKDLNEKSYATYAGTKGYMAPEGHLTKKLDLPSDIFSLGIIVFQLLTGQHPFKATSDEEIINKIKKGEYQKIPNWVSAEMKKLVEQMLSSEPSKRPTTQQIMQQELIRVYLKIQEEKEKLFDEKEQQKKQAEDAQAEIAKLREQLASKEKVNETPILKVETEEPKPKIVTEPPKPKQSSTSPISVDCTPLNPSTEDVQISGDTFTHTNNNKNDATILFDPVITSGVTRIEFLNVNDLEGVGIANESVHYDRDVVPLQYDFKAVLFRNDGKLRYQGENIDGNSSFNENNRVALELDMDSIPHKLSFFVDDKQQPNYVVNIPNSVKFYAYFYKQSSQFKFLKFEKLSAPISKRIEGCRALEWGKLWRKEEKIKEKKQKDSQSVSPLSFGSLTLIPLNPSTEDVEIEQNTFIHTDENENRSVVLFDPVISKGIYKIKILNVNDLQGVGIADKTVKFIRDEMPPKYKSLIIYYRGGGEIQHHSDLIEGNTVFWQDNQSVAMEVNMDSNPRMLTFFVDDMEQPNFVVNIPNSVRFWTYFYELNAQFKVIGFEKLSSPSAKHGPESHAFEFGKKWK</sequence>
<comment type="catalytic activity">
    <reaction evidence="8">
        <text>L-seryl-[protein] + ATP = O-phospho-L-seryl-[protein] + ADP + H(+)</text>
        <dbReference type="Rhea" id="RHEA:17989"/>
        <dbReference type="Rhea" id="RHEA-COMP:9863"/>
        <dbReference type="Rhea" id="RHEA-COMP:11604"/>
        <dbReference type="ChEBI" id="CHEBI:15378"/>
        <dbReference type="ChEBI" id="CHEBI:29999"/>
        <dbReference type="ChEBI" id="CHEBI:30616"/>
        <dbReference type="ChEBI" id="CHEBI:83421"/>
        <dbReference type="ChEBI" id="CHEBI:456216"/>
        <dbReference type="EC" id="2.7.11.1"/>
    </reaction>
</comment>
<evidence type="ECO:0000256" key="3">
    <source>
        <dbReference type="ARBA" id="ARBA00022679"/>
    </source>
</evidence>
<dbReference type="PANTHER" id="PTHR43671">
    <property type="entry name" value="SERINE/THREONINE-PROTEIN KINASE NEK"/>
    <property type="match status" value="1"/>
</dbReference>
<dbReference type="PROSITE" id="PS00108">
    <property type="entry name" value="PROTEIN_KINASE_ST"/>
    <property type="match status" value="1"/>
</dbReference>
<evidence type="ECO:0000256" key="9">
    <source>
        <dbReference type="SAM" id="Coils"/>
    </source>
</evidence>
<dbReference type="InterPro" id="IPR008271">
    <property type="entry name" value="Ser/Thr_kinase_AS"/>
</dbReference>
<dbReference type="PANTHER" id="PTHR43671:SF98">
    <property type="entry name" value="SERINE_THREONINE-PROTEIN KINASE NEK11"/>
    <property type="match status" value="1"/>
</dbReference>
<dbReference type="Gene3D" id="1.10.510.10">
    <property type="entry name" value="Transferase(Phosphotransferase) domain 1"/>
    <property type="match status" value="1"/>
</dbReference>
<dbReference type="EMBL" id="SNRW01004469">
    <property type="protein sequence ID" value="KAA6387216.1"/>
    <property type="molecule type" value="Genomic_DNA"/>
</dbReference>
<dbReference type="Pfam" id="PF00069">
    <property type="entry name" value="Pkinase"/>
    <property type="match status" value="1"/>
</dbReference>
<evidence type="ECO:0000313" key="13">
    <source>
        <dbReference type="Proteomes" id="UP000324800"/>
    </source>
</evidence>
<keyword evidence="3" id="KW-0808">Transferase</keyword>
<dbReference type="SMART" id="SM00220">
    <property type="entry name" value="S_TKc"/>
    <property type="match status" value="1"/>
</dbReference>
<name>A0A5J4VYD9_9EUKA</name>
<evidence type="ECO:0000256" key="2">
    <source>
        <dbReference type="ARBA" id="ARBA00022527"/>
    </source>
</evidence>
<comment type="catalytic activity">
    <reaction evidence="7">
        <text>L-threonyl-[protein] + ATP = O-phospho-L-threonyl-[protein] + ADP + H(+)</text>
        <dbReference type="Rhea" id="RHEA:46608"/>
        <dbReference type="Rhea" id="RHEA-COMP:11060"/>
        <dbReference type="Rhea" id="RHEA-COMP:11605"/>
        <dbReference type="ChEBI" id="CHEBI:15378"/>
        <dbReference type="ChEBI" id="CHEBI:30013"/>
        <dbReference type="ChEBI" id="CHEBI:30616"/>
        <dbReference type="ChEBI" id="CHEBI:61977"/>
        <dbReference type="ChEBI" id="CHEBI:456216"/>
        <dbReference type="EC" id="2.7.11.1"/>
    </reaction>
</comment>
<keyword evidence="5 12" id="KW-0418">Kinase</keyword>
<dbReference type="InterPro" id="IPR050660">
    <property type="entry name" value="NEK_Ser/Thr_kinase"/>
</dbReference>
<dbReference type="GO" id="GO:0004674">
    <property type="term" value="F:protein serine/threonine kinase activity"/>
    <property type="evidence" value="ECO:0007669"/>
    <property type="project" value="UniProtKB-KW"/>
</dbReference>
<dbReference type="PROSITE" id="PS50011">
    <property type="entry name" value="PROTEIN_KINASE_DOM"/>
    <property type="match status" value="1"/>
</dbReference>
<protein>
    <recommendedName>
        <fullName evidence="1">non-specific serine/threonine protein kinase</fullName>
        <ecNumber evidence="1">2.7.11.1</ecNumber>
    </recommendedName>
</protein>
<dbReference type="InterPro" id="IPR011009">
    <property type="entry name" value="Kinase-like_dom_sf"/>
</dbReference>
<dbReference type="InterPro" id="IPR000719">
    <property type="entry name" value="Prot_kinase_dom"/>
</dbReference>
<feature type="domain" description="Protein kinase" evidence="11">
    <location>
        <begin position="1"/>
        <end position="181"/>
    </location>
</feature>
<dbReference type="AlphaFoldDB" id="A0A5J4VYD9"/>
<feature type="compositionally biased region" description="Basic and acidic residues" evidence="10">
    <location>
        <begin position="233"/>
        <end position="242"/>
    </location>
</feature>
<keyword evidence="2" id="KW-0723">Serine/threonine-protein kinase</keyword>
<proteinExistence type="predicted"/>
<dbReference type="Proteomes" id="UP000324800">
    <property type="component" value="Unassembled WGS sequence"/>
</dbReference>
<dbReference type="SUPFAM" id="SSF56112">
    <property type="entry name" value="Protein kinase-like (PK-like)"/>
    <property type="match status" value="1"/>
</dbReference>
<evidence type="ECO:0000256" key="6">
    <source>
        <dbReference type="ARBA" id="ARBA00022840"/>
    </source>
</evidence>
<reference evidence="12 13" key="1">
    <citation type="submission" date="2019-03" db="EMBL/GenBank/DDBJ databases">
        <title>Single cell metagenomics reveals metabolic interactions within the superorganism composed of flagellate Streblomastix strix and complex community of Bacteroidetes bacteria on its surface.</title>
        <authorList>
            <person name="Treitli S.C."/>
            <person name="Kolisko M."/>
            <person name="Husnik F."/>
            <person name="Keeling P."/>
            <person name="Hampl V."/>
        </authorList>
    </citation>
    <scope>NUCLEOTIDE SEQUENCE [LARGE SCALE GENOMIC DNA]</scope>
    <source>
        <strain evidence="12">ST1C</strain>
    </source>
</reference>
<evidence type="ECO:0000256" key="7">
    <source>
        <dbReference type="ARBA" id="ARBA00047899"/>
    </source>
</evidence>
<evidence type="ECO:0000256" key="5">
    <source>
        <dbReference type="ARBA" id="ARBA00022777"/>
    </source>
</evidence>
<evidence type="ECO:0000256" key="1">
    <source>
        <dbReference type="ARBA" id="ARBA00012513"/>
    </source>
</evidence>
<dbReference type="GO" id="GO:0005524">
    <property type="term" value="F:ATP binding"/>
    <property type="evidence" value="ECO:0007669"/>
    <property type="project" value="UniProtKB-KW"/>
</dbReference>
<gene>
    <name evidence="12" type="ORF">EZS28_017259</name>
</gene>
<evidence type="ECO:0000256" key="8">
    <source>
        <dbReference type="ARBA" id="ARBA00048679"/>
    </source>
</evidence>
<feature type="non-terminal residue" evidence="12">
    <location>
        <position position="1"/>
    </location>
</feature>
<dbReference type="EC" id="2.7.11.1" evidence="1"/>